<comment type="caution">
    <text evidence="3">The sequence shown here is derived from an EMBL/GenBank/DDBJ whole genome shotgun (WGS) entry which is preliminary data.</text>
</comment>
<feature type="compositionally biased region" description="Polar residues" evidence="1">
    <location>
        <begin position="71"/>
        <end position="102"/>
    </location>
</feature>
<evidence type="ECO:0000256" key="1">
    <source>
        <dbReference type="SAM" id="MobiDB-lite"/>
    </source>
</evidence>
<dbReference type="InterPro" id="IPR058345">
    <property type="entry name" value="DUF8032"/>
</dbReference>
<dbReference type="Proteomes" id="UP000269276">
    <property type="component" value="Unassembled WGS sequence"/>
</dbReference>
<dbReference type="PANTHER" id="PTHR22949">
    <property type="entry name" value="WHITE COLLAR 2 PROTEIN WC2"/>
    <property type="match status" value="1"/>
</dbReference>
<dbReference type="AlphaFoldDB" id="A0A3M7CLF9"/>
<feature type="compositionally biased region" description="Low complexity" evidence="1">
    <location>
        <begin position="342"/>
        <end position="360"/>
    </location>
</feature>
<proteinExistence type="predicted"/>
<feature type="compositionally biased region" description="Low complexity" evidence="1">
    <location>
        <begin position="179"/>
        <end position="193"/>
    </location>
</feature>
<evidence type="ECO:0000259" key="2">
    <source>
        <dbReference type="Pfam" id="PF26087"/>
    </source>
</evidence>
<sequence>NIQTKQPSLAPVLVHTVRTVLLVATCQVSLVQFLNAVLLALLESPAPATGGPYGLALTGVSEPTDTMAAQAATSRQSYPQRESSYQTPQSNSPASGRRSPQTDAHGRPVHGMPPMAQQMYYPQYQIPQQSSYAQRPPTSQHTSMTSAPGKMMPHQQAQQPPTHQPPQHQPPSMIDMKAQPPSSQRPPSVVGGPQSAPSTSSRPTPGPIPATTPLVLRQDKNGVQLIAFEYSRDRVKTEYTIRCDIESVNVHEISEEFKSNNCVYPRACCRKDTYKGNRLYYESECNAVGWALAQLNPCLREKRGLVQRAVDSWRNSNQDVRVRSRRVRRMAKIQNRRATQKLSGGPLSGPSGPTSAGLPPQGIPPRIPPPEPDCLPLIHHHADEPAVGRPDVSGEGYHSLPQRPLTRNPGHHRRTTTST</sequence>
<reference evidence="3 4" key="1">
    <citation type="journal article" date="2018" name="BMC Genomics">
        <title>Genomic evidence for intraspecific hybridization in a clonal and extremely halotolerant yeast.</title>
        <authorList>
            <person name="Gostincar C."/>
            <person name="Stajich J.E."/>
            <person name="Zupancic J."/>
            <person name="Zalar P."/>
            <person name="Gunde-Cimerman N."/>
        </authorList>
    </citation>
    <scope>NUCLEOTIDE SEQUENCE [LARGE SCALE GENOMIC DNA]</scope>
    <source>
        <strain evidence="3 4">EXF-2682</strain>
    </source>
</reference>
<feature type="compositionally biased region" description="Polar residues" evidence="1">
    <location>
        <begin position="136"/>
        <end position="146"/>
    </location>
</feature>
<evidence type="ECO:0000313" key="3">
    <source>
        <dbReference type="EMBL" id="RMY52869.1"/>
    </source>
</evidence>
<dbReference type="EMBL" id="QWIP01000877">
    <property type="protein sequence ID" value="RMY52869.1"/>
    <property type="molecule type" value="Genomic_DNA"/>
</dbReference>
<feature type="domain" description="DUF8032" evidence="2">
    <location>
        <begin position="224"/>
        <end position="317"/>
    </location>
</feature>
<name>A0A3M7CLF9_HORWE</name>
<feature type="region of interest" description="Disordered" evidence="1">
    <location>
        <begin position="67"/>
        <end position="115"/>
    </location>
</feature>
<gene>
    <name evidence="3" type="ORF">D0863_14127</name>
</gene>
<evidence type="ECO:0000313" key="4">
    <source>
        <dbReference type="Proteomes" id="UP000269276"/>
    </source>
</evidence>
<accession>A0A3M7CLF9</accession>
<feature type="region of interest" description="Disordered" evidence="1">
    <location>
        <begin position="129"/>
        <end position="214"/>
    </location>
</feature>
<feature type="non-terminal residue" evidence="3">
    <location>
        <position position="1"/>
    </location>
</feature>
<organism evidence="3 4">
    <name type="scientific">Hortaea werneckii</name>
    <name type="common">Black yeast</name>
    <name type="synonym">Cladosporium werneckii</name>
    <dbReference type="NCBI Taxonomy" id="91943"/>
    <lineage>
        <taxon>Eukaryota</taxon>
        <taxon>Fungi</taxon>
        <taxon>Dikarya</taxon>
        <taxon>Ascomycota</taxon>
        <taxon>Pezizomycotina</taxon>
        <taxon>Dothideomycetes</taxon>
        <taxon>Dothideomycetidae</taxon>
        <taxon>Mycosphaerellales</taxon>
        <taxon>Teratosphaeriaceae</taxon>
        <taxon>Hortaea</taxon>
    </lineage>
</organism>
<protein>
    <recommendedName>
        <fullName evidence="2">DUF8032 domain-containing protein</fullName>
    </recommendedName>
</protein>
<dbReference type="Pfam" id="PF26087">
    <property type="entry name" value="DUF8032"/>
    <property type="match status" value="1"/>
</dbReference>
<feature type="compositionally biased region" description="Basic residues" evidence="1">
    <location>
        <begin position="409"/>
        <end position="419"/>
    </location>
</feature>
<feature type="region of interest" description="Disordered" evidence="1">
    <location>
        <begin position="333"/>
        <end position="419"/>
    </location>
</feature>
<feature type="compositionally biased region" description="Pro residues" evidence="1">
    <location>
        <begin position="361"/>
        <end position="373"/>
    </location>
</feature>
<dbReference type="OrthoDB" id="5599902at2759"/>
<dbReference type="PANTHER" id="PTHR22949:SF0">
    <property type="entry name" value="RE27538P"/>
    <property type="match status" value="1"/>
</dbReference>